<keyword evidence="4" id="KW-1185">Reference proteome</keyword>
<dbReference type="AlphaFoldDB" id="A0A2K2UEW4"/>
<dbReference type="PROSITE" id="PS51318">
    <property type="entry name" value="TAT"/>
    <property type="match status" value="1"/>
</dbReference>
<evidence type="ECO:0000313" key="4">
    <source>
        <dbReference type="Proteomes" id="UP000236197"/>
    </source>
</evidence>
<dbReference type="NCBIfam" id="TIGR01409">
    <property type="entry name" value="TAT_signal_seq"/>
    <property type="match status" value="1"/>
</dbReference>
<dbReference type="InterPro" id="IPR019546">
    <property type="entry name" value="TAT_signal_bac_arc"/>
</dbReference>
<feature type="compositionally biased region" description="Low complexity" evidence="1">
    <location>
        <begin position="207"/>
        <end position="225"/>
    </location>
</feature>
<gene>
    <name evidence="3" type="ORF">C2L71_01935</name>
</gene>
<sequence length="277" mass="28812">MYEMPKLEESLTRRGFMRGAALAAAAVGVAGLAGCQSAGAAEGDATDGASGGYVGQPQLTPYVEPRMIAIEDAQVQVKNVLVVVDYQVDFVDGSLGRNERAIGLQDAICDRIKQYQDNGDYVFYTMDTHPSENYSLTREGGTSVAKGASRACRCTRRSASVSTAPQKASAAMPPPPGTDGRSPAAEGGASAPHAIRGFSIKHEAVARAEGSGASSARAGTPSGRSVRAGLQSAGPFGACDGRPAGPKPPPQPKIFRLIVPAKHKNQQQIPTVRKNFS</sequence>
<dbReference type="InterPro" id="IPR006311">
    <property type="entry name" value="TAT_signal"/>
</dbReference>
<organism evidence="3 4">
    <name type="scientific">Enteroscipio rubneri</name>
    <dbReference type="NCBI Taxonomy" id="2070686"/>
    <lineage>
        <taxon>Bacteria</taxon>
        <taxon>Bacillati</taxon>
        <taxon>Actinomycetota</taxon>
        <taxon>Coriobacteriia</taxon>
        <taxon>Eggerthellales</taxon>
        <taxon>Eggerthellaceae</taxon>
        <taxon>Enteroscipio</taxon>
    </lineage>
</organism>
<dbReference type="OrthoDB" id="9796485at2"/>
<dbReference type="RefSeq" id="WP_103264084.1">
    <property type="nucleotide sequence ID" value="NZ_CABMLE010000001.1"/>
</dbReference>
<feature type="region of interest" description="Disordered" evidence="1">
    <location>
        <begin position="206"/>
        <end position="253"/>
    </location>
</feature>
<dbReference type="Proteomes" id="UP000236197">
    <property type="component" value="Unassembled WGS sequence"/>
</dbReference>
<comment type="caution">
    <text evidence="3">The sequence shown here is derived from an EMBL/GenBank/DDBJ whole genome shotgun (WGS) entry which is preliminary data.</text>
</comment>
<proteinExistence type="predicted"/>
<feature type="chain" id="PRO_5014355547" evidence="2">
    <location>
        <begin position="41"/>
        <end position="277"/>
    </location>
</feature>
<dbReference type="EMBL" id="PPEK01000001">
    <property type="protein sequence ID" value="PNV68758.1"/>
    <property type="molecule type" value="Genomic_DNA"/>
</dbReference>
<evidence type="ECO:0000313" key="3">
    <source>
        <dbReference type="EMBL" id="PNV68758.1"/>
    </source>
</evidence>
<dbReference type="Gene3D" id="3.40.50.850">
    <property type="entry name" value="Isochorismatase-like"/>
    <property type="match status" value="1"/>
</dbReference>
<name>A0A2K2UEW4_9ACTN</name>
<evidence type="ECO:0000256" key="2">
    <source>
        <dbReference type="SAM" id="SignalP"/>
    </source>
</evidence>
<feature type="region of interest" description="Disordered" evidence="1">
    <location>
        <begin position="156"/>
        <end position="191"/>
    </location>
</feature>
<dbReference type="SUPFAM" id="SSF52499">
    <property type="entry name" value="Isochorismatase-like hydrolases"/>
    <property type="match status" value="1"/>
</dbReference>
<evidence type="ECO:0000256" key="1">
    <source>
        <dbReference type="SAM" id="MobiDB-lite"/>
    </source>
</evidence>
<keyword evidence="2" id="KW-0732">Signal</keyword>
<accession>A0A2K2UEW4</accession>
<protein>
    <submittedName>
        <fullName evidence="3">Uncharacterized protein</fullName>
    </submittedName>
</protein>
<dbReference type="InterPro" id="IPR036380">
    <property type="entry name" value="Isochorismatase-like_sf"/>
</dbReference>
<reference evidence="4" key="1">
    <citation type="submission" date="2018-01" db="EMBL/GenBank/DDBJ databases">
        <title>Rubneribacter badeniensis gen. nov., sp. nov., and Colonibacter rubneri, gen. nov., sp. nov., WGS of new members of the Eggerthellaceae.</title>
        <authorList>
            <person name="Danylec N."/>
            <person name="Stoll D.A."/>
            <person name="Doetsch A."/>
            <person name="Kulling S.E."/>
            <person name="Huch M."/>
        </authorList>
    </citation>
    <scope>NUCLEOTIDE SEQUENCE [LARGE SCALE GENOMIC DNA]</scope>
    <source>
        <strain evidence="4">ResAG-96</strain>
    </source>
</reference>
<dbReference type="PROSITE" id="PS51257">
    <property type="entry name" value="PROKAR_LIPOPROTEIN"/>
    <property type="match status" value="1"/>
</dbReference>
<feature type="signal peptide" evidence="2">
    <location>
        <begin position="1"/>
        <end position="40"/>
    </location>
</feature>